<dbReference type="InterPro" id="IPR037523">
    <property type="entry name" value="VOC_core"/>
</dbReference>
<dbReference type="Gene3D" id="3.10.180.10">
    <property type="entry name" value="2,3-Dihydroxybiphenyl 1,2-Dioxygenase, domain 1"/>
    <property type="match status" value="1"/>
</dbReference>
<dbReference type="InterPro" id="IPR041581">
    <property type="entry name" value="Glyoxalase_6"/>
</dbReference>
<dbReference type="STRING" id="479435.Kfla_4217"/>
<organism evidence="2 3">
    <name type="scientific">Kribbella flavida (strain DSM 17836 / JCM 10339 / NBRC 14399)</name>
    <dbReference type="NCBI Taxonomy" id="479435"/>
    <lineage>
        <taxon>Bacteria</taxon>
        <taxon>Bacillati</taxon>
        <taxon>Actinomycetota</taxon>
        <taxon>Actinomycetes</taxon>
        <taxon>Propionibacteriales</taxon>
        <taxon>Kribbellaceae</taxon>
        <taxon>Kribbella</taxon>
    </lineage>
</organism>
<keyword evidence="3" id="KW-1185">Reference proteome</keyword>
<sequence length="128" mass="14175">MTTRPAEIGDLRLATVVVNATDMDRAAAFWSAALGYQQPDTIGSDDRFARVEDPEGKGPTVLVQRAKDIPAEPAPVHIDLYTSERDRHVDRLTALGATPVDDWDYPAQHDFIVLRDPEGNEFCVIQVD</sequence>
<dbReference type="SUPFAM" id="SSF54593">
    <property type="entry name" value="Glyoxalase/Bleomycin resistance protein/Dihydroxybiphenyl dioxygenase"/>
    <property type="match status" value="1"/>
</dbReference>
<dbReference type="Pfam" id="PF18029">
    <property type="entry name" value="Glyoxalase_6"/>
    <property type="match status" value="1"/>
</dbReference>
<dbReference type="GO" id="GO:0051213">
    <property type="term" value="F:dioxygenase activity"/>
    <property type="evidence" value="ECO:0007669"/>
    <property type="project" value="UniProtKB-KW"/>
</dbReference>
<dbReference type="eggNOG" id="COG0346">
    <property type="taxonomic scope" value="Bacteria"/>
</dbReference>
<keyword evidence="2" id="KW-0223">Dioxygenase</keyword>
<dbReference type="PROSITE" id="PS51819">
    <property type="entry name" value="VOC"/>
    <property type="match status" value="1"/>
</dbReference>
<evidence type="ECO:0000313" key="3">
    <source>
        <dbReference type="Proteomes" id="UP000007967"/>
    </source>
</evidence>
<dbReference type="InterPro" id="IPR029068">
    <property type="entry name" value="Glyas_Bleomycin-R_OHBP_Dase"/>
</dbReference>
<dbReference type="PANTHER" id="PTHR35908:SF1">
    <property type="entry name" value="CONSERVED PROTEIN"/>
    <property type="match status" value="1"/>
</dbReference>
<keyword evidence="2" id="KW-0560">Oxidoreductase</keyword>
<name>D2PTX0_KRIFD</name>
<reference evidence="3" key="1">
    <citation type="submission" date="2009-09" db="EMBL/GenBank/DDBJ databases">
        <title>The complete genome of Kribbella flavida DSM 17836.</title>
        <authorList>
            <consortium name="US DOE Joint Genome Institute (JGI-PGF)"/>
            <person name="Lucas S."/>
            <person name="Copeland A."/>
            <person name="Lapidus A."/>
            <person name="Glavina del Rio T."/>
            <person name="Dalin E."/>
            <person name="Tice H."/>
            <person name="Bruce D."/>
            <person name="Goodwin L."/>
            <person name="Pitluck S."/>
            <person name="Kyrpides N."/>
            <person name="Mavromatis K."/>
            <person name="Ivanova N."/>
            <person name="Saunders E."/>
            <person name="Brettin T."/>
            <person name="Detter J.C."/>
            <person name="Han C."/>
            <person name="Larimer F."/>
            <person name="Land M."/>
            <person name="Hauser L."/>
            <person name="Markowitz V."/>
            <person name="Cheng J.-F."/>
            <person name="Hugenholtz P."/>
            <person name="Woyke T."/>
            <person name="Wu D."/>
            <person name="Pukall R."/>
            <person name="Klenk H.-P."/>
            <person name="Eisen J.A."/>
        </authorList>
    </citation>
    <scope>NUCLEOTIDE SEQUENCE [LARGE SCALE GENOMIC DNA]</scope>
    <source>
        <strain evidence="3">DSM 17836 / JCM 10339 / NBRC 14399</strain>
    </source>
</reference>
<reference evidence="2 3" key="2">
    <citation type="journal article" date="2010" name="Stand. Genomic Sci.">
        <title>Complete genome sequence of Kribbella flavida type strain (IFO 14399).</title>
        <authorList>
            <person name="Pukall R."/>
            <person name="Lapidus A."/>
            <person name="Glavina Del Rio T."/>
            <person name="Copeland A."/>
            <person name="Tice H."/>
            <person name="Cheng J.-F."/>
            <person name="Lucas S."/>
            <person name="Chen F."/>
            <person name="Nolan M."/>
            <person name="LaButti K."/>
            <person name="Pati A."/>
            <person name="Ivanova N."/>
            <person name="Mavrommatis K."/>
            <person name="Mikhailova N."/>
            <person name="Pitluck S."/>
            <person name="Bruce D."/>
            <person name="Goodwin L."/>
            <person name="Land M."/>
            <person name="Hauser L."/>
            <person name="Chang Y.-J."/>
            <person name="Jeffries C.D."/>
            <person name="Chen A."/>
            <person name="Palaniappan K."/>
            <person name="Chain P."/>
            <person name="Rohde M."/>
            <person name="Goeker M."/>
            <person name="Bristow J."/>
            <person name="Eisen J.A."/>
            <person name="Markowitz V."/>
            <person name="Hugenholtz P."/>
            <person name="Kyrpides N.C."/>
            <person name="Klenk H.-P."/>
            <person name="Brettin T."/>
        </authorList>
    </citation>
    <scope>NUCLEOTIDE SEQUENCE [LARGE SCALE GENOMIC DNA]</scope>
    <source>
        <strain evidence="3">DSM 17836 / JCM 10339 / NBRC 14399</strain>
    </source>
</reference>
<dbReference type="Proteomes" id="UP000007967">
    <property type="component" value="Chromosome"/>
</dbReference>
<dbReference type="CDD" id="cd06587">
    <property type="entry name" value="VOC"/>
    <property type="match status" value="1"/>
</dbReference>
<gene>
    <name evidence="2" type="ordered locus">Kfla_4217</name>
</gene>
<dbReference type="HOGENOM" id="CLU_108054_3_0_11"/>
<evidence type="ECO:0000259" key="1">
    <source>
        <dbReference type="PROSITE" id="PS51819"/>
    </source>
</evidence>
<protein>
    <submittedName>
        <fullName evidence="2">Glyoxalase/bleomycin resistance protein/dioxygenase</fullName>
    </submittedName>
</protein>
<dbReference type="RefSeq" id="WP_012921807.1">
    <property type="nucleotide sequence ID" value="NC_013729.1"/>
</dbReference>
<dbReference type="AlphaFoldDB" id="D2PTX0"/>
<proteinExistence type="predicted"/>
<evidence type="ECO:0000313" key="2">
    <source>
        <dbReference type="EMBL" id="ADB33253.1"/>
    </source>
</evidence>
<dbReference type="EMBL" id="CP001736">
    <property type="protein sequence ID" value="ADB33253.1"/>
    <property type="molecule type" value="Genomic_DNA"/>
</dbReference>
<accession>D2PTX0</accession>
<feature type="domain" description="VOC" evidence="1">
    <location>
        <begin position="12"/>
        <end position="127"/>
    </location>
</feature>
<dbReference type="KEGG" id="kfl:Kfla_4217"/>
<dbReference type="PANTHER" id="PTHR35908">
    <property type="entry name" value="HYPOTHETICAL FUSION PROTEIN"/>
    <property type="match status" value="1"/>
</dbReference>